<dbReference type="EMBL" id="JABTTY010000001">
    <property type="protein sequence ID" value="MBE7525216.1"/>
    <property type="molecule type" value="Genomic_DNA"/>
</dbReference>
<evidence type="ECO:0000256" key="1">
    <source>
        <dbReference type="SAM" id="SignalP"/>
    </source>
</evidence>
<gene>
    <name evidence="2" type="ORF">HS096_02385</name>
</gene>
<organism evidence="2 3">
    <name type="scientific">candidate division WWE3 bacterium</name>
    <dbReference type="NCBI Taxonomy" id="2053526"/>
    <lineage>
        <taxon>Bacteria</taxon>
        <taxon>Katanobacteria</taxon>
    </lineage>
</organism>
<accession>A0A928TQH8</accession>
<evidence type="ECO:0000313" key="3">
    <source>
        <dbReference type="Proteomes" id="UP000710385"/>
    </source>
</evidence>
<protein>
    <submittedName>
        <fullName evidence="2">Uncharacterized protein</fullName>
    </submittedName>
</protein>
<sequence>MGNRLNLLTILAAPLAMAAASCGPQDDCNAYYATNGDSACSFSASYGGEGNASAESGDRDADLYQLSTAPDGQGFDAQFVAGPHAYSVDAYVSHAWPLLEQGADIVGVTVGTSSDGPGSSTQSITPGGYGPLKITSGFRYGYVGGCIKKVVYYHATRVSMKGLSKPIYDLHVAIYRKNNQSCIGVYNSAGNSKGVCSCWDENDPTSVINELRVGSHAKAKKAVRSMATTELSSSYQPIIDPGVMWTLAGMAAATVVFLPLSAT</sequence>
<keyword evidence="1" id="KW-0732">Signal</keyword>
<name>A0A928TQH8_UNCKA</name>
<reference evidence="2" key="1">
    <citation type="submission" date="2020-05" db="EMBL/GenBank/DDBJ databases">
        <title>High-Quality Genomes of Partial-Nitritation/Anammox System by Hierarchical Clustering Based Hybrid Assembly.</title>
        <authorList>
            <person name="Liu L."/>
            <person name="Wang Y."/>
            <person name="Che Y."/>
            <person name="Chen Y."/>
            <person name="Xia Y."/>
            <person name="Luo R."/>
            <person name="Cheng S.H."/>
            <person name="Zheng C."/>
            <person name="Zhang T."/>
        </authorList>
    </citation>
    <scope>NUCLEOTIDE SEQUENCE</scope>
    <source>
        <strain evidence="2">H1_PAT1</strain>
    </source>
</reference>
<dbReference type="Proteomes" id="UP000710385">
    <property type="component" value="Unassembled WGS sequence"/>
</dbReference>
<evidence type="ECO:0000313" key="2">
    <source>
        <dbReference type="EMBL" id="MBE7525216.1"/>
    </source>
</evidence>
<dbReference type="AlphaFoldDB" id="A0A928TQH8"/>
<feature type="chain" id="PRO_5037887395" evidence="1">
    <location>
        <begin position="19"/>
        <end position="263"/>
    </location>
</feature>
<feature type="signal peptide" evidence="1">
    <location>
        <begin position="1"/>
        <end position="18"/>
    </location>
</feature>
<proteinExistence type="predicted"/>
<comment type="caution">
    <text evidence="2">The sequence shown here is derived from an EMBL/GenBank/DDBJ whole genome shotgun (WGS) entry which is preliminary data.</text>
</comment>
<dbReference type="PROSITE" id="PS51257">
    <property type="entry name" value="PROKAR_LIPOPROTEIN"/>
    <property type="match status" value="1"/>
</dbReference>